<evidence type="ECO:0000313" key="1">
    <source>
        <dbReference type="EMBL" id="MFL9465598.1"/>
    </source>
</evidence>
<dbReference type="Proteomes" id="UP001628874">
    <property type="component" value="Unassembled WGS sequence"/>
</dbReference>
<comment type="caution">
    <text evidence="1">The sequence shown here is derived from an EMBL/GenBank/DDBJ whole genome shotgun (WGS) entry which is preliminary data.</text>
</comment>
<keyword evidence="2" id="KW-1185">Reference proteome</keyword>
<gene>
    <name evidence="1" type="ORF">AB0759_33895</name>
</gene>
<dbReference type="RefSeq" id="WP_408019922.1">
    <property type="nucleotide sequence ID" value="NZ_JBFQGM010000017.1"/>
</dbReference>
<sequence>MDTQELLRRYALGERDFSNVNLVHVCLTNANLVGAHLIGAHLIHADLRGVEQS</sequence>
<name>A0ABW8WXG8_9CYAN</name>
<dbReference type="InterPro" id="IPR001646">
    <property type="entry name" value="5peptide_repeat"/>
</dbReference>
<dbReference type="EMBL" id="JBFQGM010000017">
    <property type="protein sequence ID" value="MFL9465598.1"/>
    <property type="molecule type" value="Genomic_DNA"/>
</dbReference>
<organism evidence="1 2">
    <name type="scientific">Scytonema tolypothrichoides VB-61278_2</name>
    <dbReference type="NCBI Taxonomy" id="3232314"/>
    <lineage>
        <taxon>Bacteria</taxon>
        <taxon>Bacillati</taxon>
        <taxon>Cyanobacteriota</taxon>
        <taxon>Cyanophyceae</taxon>
        <taxon>Nostocales</taxon>
        <taxon>Scytonemataceae</taxon>
        <taxon>Scytonema</taxon>
    </lineage>
</organism>
<evidence type="ECO:0000313" key="2">
    <source>
        <dbReference type="Proteomes" id="UP001628874"/>
    </source>
</evidence>
<protein>
    <submittedName>
        <fullName evidence="1">Pentapeptide repeat-containing protein</fullName>
    </submittedName>
</protein>
<dbReference type="SUPFAM" id="SSF141571">
    <property type="entry name" value="Pentapeptide repeat-like"/>
    <property type="match status" value="1"/>
</dbReference>
<reference evidence="1 2" key="1">
    <citation type="submission" date="2024-07" db="EMBL/GenBank/DDBJ databases">
        <authorList>
            <person name="Tripathy S."/>
        </authorList>
    </citation>
    <scope>NUCLEOTIDE SEQUENCE [LARGE SCALE GENOMIC DNA]</scope>
    <source>
        <strain evidence="1 2">VB-61278_2</strain>
    </source>
</reference>
<dbReference type="Pfam" id="PF00805">
    <property type="entry name" value="Pentapeptide"/>
    <property type="match status" value="1"/>
</dbReference>
<dbReference type="Gene3D" id="2.160.20.80">
    <property type="entry name" value="E3 ubiquitin-protein ligase SopA"/>
    <property type="match status" value="1"/>
</dbReference>
<proteinExistence type="predicted"/>
<accession>A0ABW8WXG8</accession>